<evidence type="ECO:0000256" key="1">
    <source>
        <dbReference type="SAM" id="MobiDB-lite"/>
    </source>
</evidence>
<dbReference type="VEuPathDB" id="FungiDB:DEHA2C08052g"/>
<feature type="compositionally biased region" description="Polar residues" evidence="1">
    <location>
        <begin position="474"/>
        <end position="499"/>
    </location>
</feature>
<evidence type="ECO:0000313" key="3">
    <source>
        <dbReference type="Proteomes" id="UP000000599"/>
    </source>
</evidence>
<dbReference type="KEGG" id="dha:DEHA2C08052g"/>
<sequence length="614" mass="68745">MSARPYPQGVQPTYRDIPLNFSFGSNELVNSNKSSDKLRESKYTAAGSRSIKSGSFSMPYNPTDNTNSFDTASLLNQFETRDPLYSNTSHINMANTAVKQQGLSEHHNTPVRGQIDENLFNQVPKRFSQFIIDQQVPNDVHKLDNLTLDSISIYSLDAPGIREAENLRISNDRPVSVQSGNNAKVRRTTSATGSQSTIFSTRQEKRRLFKSSKPKSNSSNLARTKAIRFKEGGWYYRLKVRMKKLGKKLKALRFNNFTVSSKRTGSIKRSNTRAKTLQRKYRQNPQNAAVRRLTGKEISVPYSNPQLGIGETERVETLDARLKHQAGAVGDHSAIANNIKQNQISGYIDEQQDTYINSMYTKTKSSSVNYGNNTIKRKDVKHNNSASDIEEIPPTPPPHLEHNNFSTVEGEKANDVVGAWKRYLSHVISQRIQLRQEIVFFQALAANNDAKIMVDDGISKEVETHDDDPESGSEFVTESESASGKSISETETLSGSDIGTESDIVDLPTQEFNKAHNRRSMLGEMLDYDSSDNESVSSSVYSDSSHASTIRYENFIRSASSTASSDLGIGKRYGTLLRRNTTISRKRQEHKSASDSFRSMKRSQGFQVGLNEIK</sequence>
<proteinExistence type="predicted"/>
<organism evidence="2 3">
    <name type="scientific">Debaryomyces hansenii (strain ATCC 36239 / CBS 767 / BCRC 21394 / JCM 1990 / NBRC 0083 / IGC 2968)</name>
    <name type="common">Yeast</name>
    <name type="synonym">Torulaspora hansenii</name>
    <dbReference type="NCBI Taxonomy" id="284592"/>
    <lineage>
        <taxon>Eukaryota</taxon>
        <taxon>Fungi</taxon>
        <taxon>Dikarya</taxon>
        <taxon>Ascomycota</taxon>
        <taxon>Saccharomycotina</taxon>
        <taxon>Pichiomycetes</taxon>
        <taxon>Debaryomycetaceae</taxon>
        <taxon>Debaryomyces</taxon>
    </lineage>
</organism>
<feature type="compositionally biased region" description="Polar residues" evidence="1">
    <location>
        <begin position="594"/>
        <end position="606"/>
    </location>
</feature>
<feature type="compositionally biased region" description="Basic residues" evidence="1">
    <location>
        <begin position="204"/>
        <end position="213"/>
    </location>
</feature>
<gene>
    <name evidence="2" type="ordered locus">DEHA2C08052g</name>
</gene>
<evidence type="ECO:0000313" key="2">
    <source>
        <dbReference type="EMBL" id="CAG86093.2"/>
    </source>
</evidence>
<dbReference type="OMA" id="RQEINMF"/>
<name>Q6BUT9_DEBHA</name>
<dbReference type="HOGENOM" id="CLU_474949_0_0_1"/>
<dbReference type="InParanoid" id="Q6BUT9"/>
<dbReference type="OrthoDB" id="4087712at2759"/>
<dbReference type="RefSeq" id="XP_458030.2">
    <property type="nucleotide sequence ID" value="XM_458030.1"/>
</dbReference>
<dbReference type="GeneID" id="2900561"/>
<feature type="compositionally biased region" description="Polar residues" evidence="1">
    <location>
        <begin position="176"/>
        <end position="201"/>
    </location>
</feature>
<feature type="region of interest" description="Disordered" evidence="1">
    <location>
        <begin position="462"/>
        <end position="502"/>
    </location>
</feature>
<keyword evidence="3" id="KW-1185">Reference proteome</keyword>
<feature type="region of interest" description="Disordered" evidence="1">
    <location>
        <begin position="173"/>
        <end position="223"/>
    </location>
</feature>
<feature type="region of interest" description="Disordered" evidence="1">
    <location>
        <begin position="581"/>
        <end position="614"/>
    </location>
</feature>
<reference evidence="2 3" key="1">
    <citation type="journal article" date="2004" name="Nature">
        <title>Genome evolution in yeasts.</title>
        <authorList>
            <consortium name="Genolevures"/>
            <person name="Dujon B."/>
            <person name="Sherman D."/>
            <person name="Fischer G."/>
            <person name="Durrens P."/>
            <person name="Casaregola S."/>
            <person name="Lafontaine I."/>
            <person name="de Montigny J."/>
            <person name="Marck C."/>
            <person name="Neuveglise C."/>
            <person name="Talla E."/>
            <person name="Goffard N."/>
            <person name="Frangeul L."/>
            <person name="Aigle M."/>
            <person name="Anthouard V."/>
            <person name="Babour A."/>
            <person name="Barbe V."/>
            <person name="Barnay S."/>
            <person name="Blanchin S."/>
            <person name="Beckerich J.M."/>
            <person name="Beyne E."/>
            <person name="Bleykasten C."/>
            <person name="Boisrame A."/>
            <person name="Boyer J."/>
            <person name="Cattolico L."/>
            <person name="Confanioleri F."/>
            <person name="de Daruvar A."/>
            <person name="Despons L."/>
            <person name="Fabre E."/>
            <person name="Fairhead C."/>
            <person name="Ferry-Dumazet H."/>
            <person name="Groppi A."/>
            <person name="Hantraye F."/>
            <person name="Hennequin C."/>
            <person name="Jauniaux N."/>
            <person name="Joyet P."/>
            <person name="Kachouri R."/>
            <person name="Kerrest A."/>
            <person name="Koszul R."/>
            <person name="Lemaire M."/>
            <person name="Lesur I."/>
            <person name="Ma L."/>
            <person name="Muller H."/>
            <person name="Nicaud J.M."/>
            <person name="Nikolski M."/>
            <person name="Oztas S."/>
            <person name="Ozier-Kalogeropoulos O."/>
            <person name="Pellenz S."/>
            <person name="Potier S."/>
            <person name="Richard G.F."/>
            <person name="Straub M.L."/>
            <person name="Suleau A."/>
            <person name="Swennene D."/>
            <person name="Tekaia F."/>
            <person name="Wesolowski-Louvel M."/>
            <person name="Westhof E."/>
            <person name="Wirth B."/>
            <person name="Zeniou-Meyer M."/>
            <person name="Zivanovic I."/>
            <person name="Bolotin-Fukuhara M."/>
            <person name="Thierry A."/>
            <person name="Bouchier C."/>
            <person name="Caudron B."/>
            <person name="Scarpelli C."/>
            <person name="Gaillardin C."/>
            <person name="Weissenbach J."/>
            <person name="Wincker P."/>
            <person name="Souciet J.L."/>
        </authorList>
    </citation>
    <scope>NUCLEOTIDE SEQUENCE [LARGE SCALE GENOMIC DNA]</scope>
    <source>
        <strain evidence="3">ATCC 36239 / CBS 767 / BCRC 21394 / JCM 1990 / NBRC 0083 / IGC 2968</strain>
    </source>
</reference>
<accession>Q6BUT9</accession>
<dbReference type="AlphaFoldDB" id="Q6BUT9"/>
<protein>
    <submittedName>
        <fullName evidence="2">DEHA2C08052p</fullName>
    </submittedName>
</protein>
<dbReference type="EMBL" id="CR382135">
    <property type="protein sequence ID" value="CAG86093.2"/>
    <property type="molecule type" value="Genomic_DNA"/>
</dbReference>
<dbReference type="eggNOG" id="ENOG502RQ1U">
    <property type="taxonomic scope" value="Eukaryota"/>
</dbReference>
<dbReference type="Proteomes" id="UP000000599">
    <property type="component" value="Chromosome C"/>
</dbReference>